<keyword evidence="3" id="KW-0539">Nucleus</keyword>
<feature type="compositionally biased region" description="Polar residues" evidence="4">
    <location>
        <begin position="1134"/>
        <end position="1150"/>
    </location>
</feature>
<feature type="region of interest" description="Disordered" evidence="4">
    <location>
        <begin position="1048"/>
        <end position="1201"/>
    </location>
</feature>
<protein>
    <recommendedName>
        <fullName evidence="5">Nucleoporin Nup159/Nup146 N-terminal domain-containing protein</fullName>
    </recommendedName>
</protein>
<dbReference type="InterPro" id="IPR015943">
    <property type="entry name" value="WD40/YVTN_repeat-like_dom_sf"/>
</dbReference>
<dbReference type="SUPFAM" id="SSF117289">
    <property type="entry name" value="Nucleoporin domain"/>
    <property type="match status" value="1"/>
</dbReference>
<proteinExistence type="predicted"/>
<feature type="compositionally biased region" description="Basic and acidic residues" evidence="4">
    <location>
        <begin position="1078"/>
        <end position="1087"/>
    </location>
</feature>
<comment type="caution">
    <text evidence="6">The sequence shown here is derived from an EMBL/GenBank/DDBJ whole genome shotgun (WGS) entry which is preliminary data.</text>
</comment>
<feature type="compositionally biased region" description="Low complexity" evidence="4">
    <location>
        <begin position="915"/>
        <end position="936"/>
    </location>
</feature>
<keyword evidence="7" id="KW-1185">Reference proteome</keyword>
<evidence type="ECO:0000256" key="2">
    <source>
        <dbReference type="ARBA" id="ARBA00022448"/>
    </source>
</evidence>
<evidence type="ECO:0000313" key="6">
    <source>
        <dbReference type="EMBL" id="CAJ0588686.1"/>
    </source>
</evidence>
<feature type="domain" description="Nucleoporin Nup159/Nup146 N-terminal" evidence="5">
    <location>
        <begin position="58"/>
        <end position="278"/>
    </location>
</feature>
<feature type="compositionally biased region" description="Basic and acidic residues" evidence="4">
    <location>
        <begin position="1174"/>
        <end position="1185"/>
    </location>
</feature>
<keyword evidence="2" id="KW-0813">Transport</keyword>
<dbReference type="GO" id="GO:0005634">
    <property type="term" value="C:nucleus"/>
    <property type="evidence" value="ECO:0007669"/>
    <property type="project" value="UniProtKB-SubCell"/>
</dbReference>
<evidence type="ECO:0000256" key="4">
    <source>
        <dbReference type="SAM" id="MobiDB-lite"/>
    </source>
</evidence>
<feature type="compositionally biased region" description="Low complexity" evidence="4">
    <location>
        <begin position="1544"/>
        <end position="1560"/>
    </location>
</feature>
<reference evidence="6" key="1">
    <citation type="submission" date="2023-07" db="EMBL/GenBank/DDBJ databases">
        <authorList>
            <consortium name="CYATHOMIX"/>
        </authorList>
    </citation>
    <scope>NUCLEOTIDE SEQUENCE</scope>
    <source>
        <strain evidence="6">N/A</strain>
    </source>
</reference>
<gene>
    <name evidence="6" type="ORF">CYNAS_LOCUS669</name>
</gene>
<dbReference type="Proteomes" id="UP001176961">
    <property type="component" value="Unassembled WGS sequence"/>
</dbReference>
<feature type="compositionally biased region" description="Low complexity" evidence="4">
    <location>
        <begin position="1111"/>
        <end position="1127"/>
    </location>
</feature>
<dbReference type="Gene3D" id="2.130.10.10">
    <property type="entry name" value="YVTN repeat-like/Quinoprotein amine dehydrogenase"/>
    <property type="match status" value="1"/>
</dbReference>
<sequence>MWPQSHHRGFVACGLLNFANFGSTLHPEKMQTFACHPLSTIPNVHSFAPAPPSIHFQQKLVVASKFQVVVAVSSNHELVSWRSSIAHESAAAAFGGAKQTKVTALEPQWEIVSIGLNADETLLGVFTNNQYGCFVHVYNIVALSVDIPGEAIPLCSVRVGNTASKGIAFEWNPALADMFAASDTDRTLSVAKIDMQTLTKYSILGEKKLEANISEISWSPKGKQLVVGDANGKIFQLKPEIELVRATQAPQNAQGLAVTSLSWLATTEWLVAYSNAERTNGGTFMLNIKKDKPPSWTPLNLSGQLFFGETRRLLVDWHVAIVALPGTGHLLAVCKPPNATAWTATPLASLPQPSPNSYMVGIAVDLSRQTTVAVDGIARRLPVLIALSSDGSVRTFQLSPPSKDYPDCNEALVAVDPAKVQLGLRPAATPVIQTNPSPAPAPAPQASLSQSSTPIAGLFAKMGEQKSTPAFATSTPAPTTGSVFGGAVTSTPAATGSLFGGAKPASQSSLTFGTTAAPSIFSSKPAATIAATSGSATLQTTPKSTLAPTQTSLSSVFGKPAAVVTAPQPQPSAPLPITGLSTASMPAQEKTGPDPAELAKAEKAAVAAARKAAKESVQKFRKAWDEAHKNIHSFTINKQKAGEVIDEAVASLTHAENCETADEIERMVMELDEELCDMLRLLAEKKELVEEKTATYKETRDVELAYKRPLDLLERTHSDSVLQKFEDFTIRLHEAKKLIAETKKLSVVSKPRRASEFDPKFEVRLQESMKNMARYFTIVRAHVEDIERKMSHLALQKKKSSNTTNDQSLSNSTLVDQSLCEEAPSSVIYTPAFKPITIPNMGSKSQQRARMLEIMNAKKNAKIVTKKVEPLRIDAATADDTLSSSFLNAPNLETSLNQKISSPFKMKPPLAMRNASTQADAPAPPATTSSLPQSASVTSGLSSLAASKPPPTSTLATLLKTTSDNKLNTSGMVPLATSTPGFKLGESALKPSGSLFGSQPTSTATVTTTQPSVTKQSDVASTAKPLFAGLSSAPTGAASQAKPLFGSLGNNAAQGTEKKEEKKPSTLFGTLGAATASEPEKKEEKKSSLFGGMGTSATLSTTTDKKDDKPLTSASGGVSTSATFGSVENKESKPSSLFGGTSTAQQTTPKSIFGGDNLSKPLSFASTQPAKINETARKEESKDEQSASLTAEPKQPEVKADAGIKIIETPVVSSIAPSTTTATTTTTASSIFGKPSLFSSAPTTTTTSTSIFGTAPVTSASAVTTTTSIFGTSSLTSSTPATTTTATSTTSSIFGAAKTSPSSGFGSIFGAKSAALGTNTDANTVTFSFKPKAEPQPAQPSVSFTFAKPSTGGSLGFAAAAAAAANSADNDEGMDDDGSSGGATQSTGGIFGGGFMSGIGSTTSANATKNVFGMGTSTLLKNTTGQSATSSLFKTGQPSIFGSGSQTSSFASAAQQAAQSTSPTSSMTKSVFGAAPKFGGPPVFGGKPVFGSPTTQQTSAFGGANATSGGFAAFSGGKSLFGGASTGGSSLFGGGTTSQNQPKSSLFGGSQASSSFSTWR</sequence>
<feature type="region of interest" description="Disordered" evidence="4">
    <location>
        <begin position="912"/>
        <end position="956"/>
    </location>
</feature>
<name>A0AA36DJ82_CYLNA</name>
<feature type="region of interest" description="Disordered" evidence="4">
    <location>
        <begin position="1530"/>
        <end position="1560"/>
    </location>
</feature>
<dbReference type="InterPro" id="IPR039462">
    <property type="entry name" value="Nup159/Nup146_N"/>
</dbReference>
<accession>A0AA36DJ82</accession>
<evidence type="ECO:0000259" key="5">
    <source>
        <dbReference type="Pfam" id="PF16755"/>
    </source>
</evidence>
<organism evidence="6 7">
    <name type="scientific">Cylicocyclus nassatus</name>
    <name type="common">Nematode worm</name>
    <dbReference type="NCBI Taxonomy" id="53992"/>
    <lineage>
        <taxon>Eukaryota</taxon>
        <taxon>Metazoa</taxon>
        <taxon>Ecdysozoa</taxon>
        <taxon>Nematoda</taxon>
        <taxon>Chromadorea</taxon>
        <taxon>Rhabditida</taxon>
        <taxon>Rhabditina</taxon>
        <taxon>Rhabditomorpha</taxon>
        <taxon>Strongyloidea</taxon>
        <taxon>Strongylidae</taxon>
        <taxon>Cylicocyclus</taxon>
    </lineage>
</organism>
<dbReference type="Pfam" id="PF16755">
    <property type="entry name" value="Beta-prop_NUP159_NUP214"/>
    <property type="match status" value="1"/>
</dbReference>
<evidence type="ECO:0000256" key="3">
    <source>
        <dbReference type="ARBA" id="ARBA00023242"/>
    </source>
</evidence>
<dbReference type="EMBL" id="CATQJL010000001">
    <property type="protein sequence ID" value="CAJ0588686.1"/>
    <property type="molecule type" value="Genomic_DNA"/>
</dbReference>
<comment type="subcellular location">
    <subcellularLocation>
        <location evidence="1">Nucleus</location>
    </subcellularLocation>
</comment>
<evidence type="ECO:0000313" key="7">
    <source>
        <dbReference type="Proteomes" id="UP001176961"/>
    </source>
</evidence>
<evidence type="ECO:0000256" key="1">
    <source>
        <dbReference type="ARBA" id="ARBA00004123"/>
    </source>
</evidence>